<evidence type="ECO:0000256" key="9">
    <source>
        <dbReference type="ARBA" id="ARBA00022692"/>
    </source>
</evidence>
<dbReference type="CDD" id="cd00211">
    <property type="entry name" value="PTS_IIA_fru"/>
    <property type="match status" value="1"/>
</dbReference>
<dbReference type="InterPro" id="IPR013014">
    <property type="entry name" value="PTS_EIIC_2"/>
</dbReference>
<feature type="domain" description="PTS EIIA type-2" evidence="14">
    <location>
        <begin position="5"/>
        <end position="149"/>
    </location>
</feature>
<accession>A0A0A5GNQ6</accession>
<dbReference type="InterPro" id="IPR050864">
    <property type="entry name" value="Bacterial_PTS_Sugar_Transport"/>
</dbReference>
<feature type="transmembrane region" description="Helical" evidence="13">
    <location>
        <begin position="558"/>
        <end position="578"/>
    </location>
</feature>
<feature type="transmembrane region" description="Helical" evidence="13">
    <location>
        <begin position="498"/>
        <end position="520"/>
    </location>
</feature>
<feature type="region of interest" description="Disordered" evidence="12">
    <location>
        <begin position="146"/>
        <end position="168"/>
    </location>
</feature>
<dbReference type="GO" id="GO:0009401">
    <property type="term" value="P:phosphoenolpyruvate-dependent sugar phosphotransferase system"/>
    <property type="evidence" value="ECO:0007669"/>
    <property type="project" value="UniProtKB-KW"/>
</dbReference>
<dbReference type="InterPro" id="IPR006327">
    <property type="entry name" value="PTS_IIC_fruc"/>
</dbReference>
<dbReference type="GO" id="GO:0005351">
    <property type="term" value="F:carbohydrate:proton symporter activity"/>
    <property type="evidence" value="ECO:0007669"/>
    <property type="project" value="InterPro"/>
</dbReference>
<comment type="subcellular location">
    <subcellularLocation>
        <location evidence="1">Cell inner membrane</location>
        <topology evidence="1">Multi-pass membrane protein</topology>
    </subcellularLocation>
    <subcellularLocation>
        <location evidence="2">Cytoplasm</location>
    </subcellularLocation>
</comment>
<dbReference type="PROSITE" id="PS51094">
    <property type="entry name" value="PTS_EIIA_TYPE_2"/>
    <property type="match status" value="1"/>
</dbReference>
<feature type="domain" description="PTS EIIB type-2" evidence="15">
    <location>
        <begin position="172"/>
        <end position="267"/>
    </location>
</feature>
<dbReference type="RefSeq" id="WP_026799948.1">
    <property type="nucleotide sequence ID" value="NZ_AULI01000006.1"/>
</dbReference>
<dbReference type="Gene3D" id="3.40.50.2300">
    <property type="match status" value="1"/>
</dbReference>
<dbReference type="InterPro" id="IPR003501">
    <property type="entry name" value="PTS_EIIB_2/3"/>
</dbReference>
<dbReference type="PANTHER" id="PTHR30505:SF28">
    <property type="entry name" value="PTS SYSTEM 2-O-ALPHA-MANNOSYL-D-GLYCERATE-SPECIFIC EIIABC COMPONENT"/>
    <property type="match status" value="1"/>
</dbReference>
<dbReference type="NCBIfam" id="TIGR01427">
    <property type="entry name" value="PTS_IIC_fructo"/>
    <property type="match status" value="1"/>
</dbReference>
<evidence type="ECO:0000256" key="13">
    <source>
        <dbReference type="SAM" id="Phobius"/>
    </source>
</evidence>
<dbReference type="GO" id="GO:0090563">
    <property type="term" value="F:protein-phosphocysteine-sugar phosphotransferase activity"/>
    <property type="evidence" value="ECO:0007669"/>
    <property type="project" value="TreeGrafter"/>
</dbReference>
<dbReference type="PROSITE" id="PS51104">
    <property type="entry name" value="PTS_EIIC_TYPE_2"/>
    <property type="match status" value="1"/>
</dbReference>
<keyword evidence="18" id="KW-1185">Reference proteome</keyword>
<dbReference type="CDD" id="cd05569">
    <property type="entry name" value="PTS_IIB_fructose"/>
    <property type="match status" value="1"/>
</dbReference>
<evidence type="ECO:0000256" key="10">
    <source>
        <dbReference type="ARBA" id="ARBA00022989"/>
    </source>
</evidence>
<dbReference type="PROSITE" id="PS00372">
    <property type="entry name" value="PTS_EIIA_TYPE_2_HIS"/>
    <property type="match status" value="1"/>
</dbReference>
<dbReference type="InterPro" id="IPR036095">
    <property type="entry name" value="PTS_EIIB-like_sf"/>
</dbReference>
<dbReference type="eggNOG" id="COG1445">
    <property type="taxonomic scope" value="Bacteria"/>
</dbReference>
<dbReference type="AlphaFoldDB" id="A0A0A5GNQ6"/>
<feature type="transmembrane region" description="Helical" evidence="13">
    <location>
        <begin position="304"/>
        <end position="323"/>
    </location>
</feature>
<dbReference type="STRING" id="1385510.GCA_000425205_01510"/>
<dbReference type="SUPFAM" id="SSF52794">
    <property type="entry name" value="PTS system IIB component-like"/>
    <property type="match status" value="1"/>
</dbReference>
<keyword evidence="5" id="KW-0597">Phosphoprotein</keyword>
<comment type="caution">
    <text evidence="17">The sequence shown here is derived from an EMBL/GenBank/DDBJ whole genome shotgun (WGS) entry which is preliminary data.</text>
</comment>
<evidence type="ECO:0000256" key="7">
    <source>
        <dbReference type="ARBA" id="ARBA00022679"/>
    </source>
</evidence>
<dbReference type="InterPro" id="IPR003353">
    <property type="entry name" value="PTS_IIB_fruc"/>
</dbReference>
<dbReference type="eggNOG" id="COG1299">
    <property type="taxonomic scope" value="Bacteria"/>
</dbReference>
<keyword evidence="8" id="KW-0598">Phosphotransferase system</keyword>
<feature type="transmembrane region" description="Helical" evidence="13">
    <location>
        <begin position="420"/>
        <end position="442"/>
    </location>
</feature>
<organism evidence="17 18">
    <name type="scientific">Pontibacillus halophilus JSM 076056 = DSM 19796</name>
    <dbReference type="NCBI Taxonomy" id="1385510"/>
    <lineage>
        <taxon>Bacteria</taxon>
        <taxon>Bacillati</taxon>
        <taxon>Bacillota</taxon>
        <taxon>Bacilli</taxon>
        <taxon>Bacillales</taxon>
        <taxon>Bacillaceae</taxon>
        <taxon>Pontibacillus</taxon>
    </lineage>
</organism>
<sequence length="632" mass="66586">MRITDLLKQDTMILELSATSKSDIIEELASKLDEAGRLHDKTAFIEAIQAREEQSTTGIGEGIAIPHAKTAAVKEPAIAFARSEEGLDYESLDGQSTHLFFMIAASEDAGQAHLETLSSLSTLLMDEAFRQKLLAAESREEVVQLIDRKENENTTEEEETSESAKQSEEAYVIAVTACPTGIAHTYMAADKLKATAKEMGVRIKVETNGSSGVKNRLTSEDIERAKGVIVAADIEVATDRFKGKHVVQVPVAKGIHEPEQLITKAVEQNAPIFQGGGDEEQKESSEKETRSGFYKHIMNGVSNMLPFVVGGGILLALAFFIETFTSSDNELVQLLMTIGGDNAFFLLVPVLAGFISQSIAGRPGLAPGMTGGLIAITVGASSSGFLGGLIAGFLAGYVTLLVIKVFEKLPSSLDGLKTVLFYPVFSILITGVIMALGNPLLGQLYGGLQTWLEGLGTSNLILIGVVVGGMMAVDMGGPFNKAAYTFGLAMIDAGNYEYMAAIMAGGMTPPLGLALATTFFKKKFTKQERETGKSAYALGLSFITEGAIPFAAADPARVIPSAVVGSAIAGALSMLFSIGSQAPHGGVFAAALVSGSEGLSAPFPQLLYLLAIVIGSIVTALLVGVLKKDIKS</sequence>
<evidence type="ECO:0000256" key="5">
    <source>
        <dbReference type="ARBA" id="ARBA00022553"/>
    </source>
</evidence>
<keyword evidence="10 13" id="KW-1133">Transmembrane helix</keyword>
<evidence type="ECO:0000259" key="16">
    <source>
        <dbReference type="PROSITE" id="PS51104"/>
    </source>
</evidence>
<evidence type="ECO:0000313" key="18">
    <source>
        <dbReference type="Proteomes" id="UP000030528"/>
    </source>
</evidence>
<dbReference type="EMBL" id="AVPE01000004">
    <property type="protein sequence ID" value="KGX92878.1"/>
    <property type="molecule type" value="Genomic_DNA"/>
</dbReference>
<dbReference type="Pfam" id="PF00359">
    <property type="entry name" value="PTS_EIIA_2"/>
    <property type="match status" value="1"/>
</dbReference>
<keyword evidence="9 13" id="KW-0812">Transmembrane</keyword>
<evidence type="ECO:0000256" key="2">
    <source>
        <dbReference type="ARBA" id="ARBA00004496"/>
    </source>
</evidence>
<evidence type="ECO:0000259" key="14">
    <source>
        <dbReference type="PROSITE" id="PS51094"/>
    </source>
</evidence>
<dbReference type="PROSITE" id="PS51099">
    <property type="entry name" value="PTS_EIIB_TYPE_2"/>
    <property type="match status" value="1"/>
</dbReference>
<dbReference type="PANTHER" id="PTHR30505">
    <property type="entry name" value="FRUCTOSE-LIKE PERMEASE"/>
    <property type="match status" value="1"/>
</dbReference>
<evidence type="ECO:0000256" key="1">
    <source>
        <dbReference type="ARBA" id="ARBA00004429"/>
    </source>
</evidence>
<evidence type="ECO:0000313" key="17">
    <source>
        <dbReference type="EMBL" id="KGX92878.1"/>
    </source>
</evidence>
<protein>
    <submittedName>
        <fullName evidence="17">PTS fructose transporter subunit IIC</fullName>
    </submittedName>
</protein>
<dbReference type="GO" id="GO:0005886">
    <property type="term" value="C:plasma membrane"/>
    <property type="evidence" value="ECO:0007669"/>
    <property type="project" value="UniProtKB-SubCell"/>
</dbReference>
<dbReference type="GO" id="GO:0005737">
    <property type="term" value="C:cytoplasm"/>
    <property type="evidence" value="ECO:0007669"/>
    <property type="project" value="UniProtKB-SubCell"/>
</dbReference>
<dbReference type="Gene3D" id="3.40.930.10">
    <property type="entry name" value="Mannitol-specific EII, Chain A"/>
    <property type="match status" value="1"/>
</dbReference>
<dbReference type="SUPFAM" id="SSF55804">
    <property type="entry name" value="Phoshotransferase/anion transport protein"/>
    <property type="match status" value="1"/>
</dbReference>
<reference evidence="17 18" key="1">
    <citation type="submission" date="2013-08" db="EMBL/GenBank/DDBJ databases">
        <authorList>
            <person name="Huang J."/>
            <person name="Wang G."/>
        </authorList>
    </citation>
    <scope>NUCLEOTIDE SEQUENCE [LARGE SCALE GENOMIC DNA]</scope>
    <source>
        <strain evidence="17 18">JSM 076056</strain>
    </source>
</reference>
<keyword evidence="7" id="KW-0808">Transferase</keyword>
<evidence type="ECO:0000256" key="3">
    <source>
        <dbReference type="ARBA" id="ARBA00022448"/>
    </source>
</evidence>
<dbReference type="Pfam" id="PF02302">
    <property type="entry name" value="PTS_IIB"/>
    <property type="match status" value="1"/>
</dbReference>
<evidence type="ECO:0000256" key="8">
    <source>
        <dbReference type="ARBA" id="ARBA00022683"/>
    </source>
</evidence>
<dbReference type="Proteomes" id="UP000030528">
    <property type="component" value="Unassembled WGS sequence"/>
</dbReference>
<dbReference type="OrthoDB" id="9782569at2"/>
<feature type="transmembrane region" description="Helical" evidence="13">
    <location>
        <begin position="606"/>
        <end position="626"/>
    </location>
</feature>
<proteinExistence type="predicted"/>
<dbReference type="InterPro" id="IPR004715">
    <property type="entry name" value="PTS_IIA_fruc"/>
</dbReference>
<dbReference type="eggNOG" id="COG1762">
    <property type="taxonomic scope" value="Bacteria"/>
</dbReference>
<evidence type="ECO:0000256" key="4">
    <source>
        <dbReference type="ARBA" id="ARBA00022475"/>
    </source>
</evidence>
<dbReference type="FunFam" id="3.40.930.10:FF:000009">
    <property type="entry name" value="PTS system, fructose specific IIABC component"/>
    <property type="match status" value="1"/>
</dbReference>
<dbReference type="InterPro" id="IPR013011">
    <property type="entry name" value="PTS_EIIB_2"/>
</dbReference>
<feature type="transmembrane region" description="Helical" evidence="13">
    <location>
        <begin position="373"/>
        <end position="400"/>
    </location>
</feature>
<keyword evidence="3" id="KW-0813">Transport</keyword>
<keyword evidence="4" id="KW-1003">Cell membrane</keyword>
<feature type="domain" description="PTS EIIC type-2" evidence="16">
    <location>
        <begin position="293"/>
        <end position="632"/>
    </location>
</feature>
<evidence type="ECO:0000256" key="12">
    <source>
        <dbReference type="SAM" id="MobiDB-lite"/>
    </source>
</evidence>
<dbReference type="FunFam" id="3.40.50.2300:FF:000014">
    <property type="entry name" value="PTS system fructose-like transporter subunit IIB"/>
    <property type="match status" value="1"/>
</dbReference>
<dbReference type="InterPro" id="IPR002178">
    <property type="entry name" value="PTS_EIIA_type-2_dom"/>
</dbReference>
<keyword evidence="6" id="KW-0762">Sugar transport</keyword>
<dbReference type="GO" id="GO:0022877">
    <property type="term" value="F:protein-N(PI)-phosphohistidine-fructose phosphotransferase system transporter activity"/>
    <property type="evidence" value="ECO:0007669"/>
    <property type="project" value="InterPro"/>
</dbReference>
<dbReference type="NCBIfam" id="TIGR00829">
    <property type="entry name" value="FRU"/>
    <property type="match status" value="1"/>
</dbReference>
<evidence type="ECO:0000256" key="11">
    <source>
        <dbReference type="ARBA" id="ARBA00023136"/>
    </source>
</evidence>
<dbReference type="InterPro" id="IPR016152">
    <property type="entry name" value="PTrfase/Anion_transptr"/>
</dbReference>
<gene>
    <name evidence="17" type="ORF">N781_13385</name>
</gene>
<name>A0A0A5GNQ6_9BACI</name>
<evidence type="ECO:0000259" key="15">
    <source>
        <dbReference type="PROSITE" id="PS51099"/>
    </source>
</evidence>
<dbReference type="NCBIfam" id="TIGR00848">
    <property type="entry name" value="fruA"/>
    <property type="match status" value="1"/>
</dbReference>
<evidence type="ECO:0000256" key="6">
    <source>
        <dbReference type="ARBA" id="ARBA00022597"/>
    </source>
</evidence>
<feature type="transmembrane region" description="Helical" evidence="13">
    <location>
        <begin position="454"/>
        <end position="473"/>
    </location>
</feature>
<keyword evidence="11 13" id="KW-0472">Membrane</keyword>